<evidence type="ECO:0000313" key="1">
    <source>
        <dbReference type="EMBL" id="KAG6284243.1"/>
    </source>
</evidence>
<keyword evidence="2" id="KW-1185">Reference proteome</keyword>
<organism evidence="1 2">
    <name type="scientific">Claviceps aff. purpurea</name>
    <dbReference type="NCBI Taxonomy" id="1967640"/>
    <lineage>
        <taxon>Eukaryota</taxon>
        <taxon>Fungi</taxon>
        <taxon>Dikarya</taxon>
        <taxon>Ascomycota</taxon>
        <taxon>Pezizomycotina</taxon>
        <taxon>Sordariomycetes</taxon>
        <taxon>Hypocreomycetidae</taxon>
        <taxon>Hypocreales</taxon>
        <taxon>Clavicipitaceae</taxon>
        <taxon>Claviceps</taxon>
    </lineage>
</organism>
<dbReference type="Proteomes" id="UP000707071">
    <property type="component" value="Unassembled WGS sequence"/>
</dbReference>
<proteinExistence type="predicted"/>
<sequence length="96" mass="10663">MEAHTNPAMPPGLWQPDFATVADISRVFAEQMERCRNLPAVQDGAQWAELSVRIGVFEGKLENLDTKIQHLDANIQGWNLEAKLDARMGGLETSQS</sequence>
<gene>
    <name evidence="1" type="ORF">E4U09_008106</name>
</gene>
<comment type="caution">
    <text evidence="1">The sequence shown here is derived from an EMBL/GenBank/DDBJ whole genome shotgun (WGS) entry which is preliminary data.</text>
</comment>
<dbReference type="EMBL" id="SRRH01000917">
    <property type="protein sequence ID" value="KAG6284243.1"/>
    <property type="molecule type" value="Genomic_DNA"/>
</dbReference>
<reference evidence="1 2" key="1">
    <citation type="journal article" date="2020" name="bioRxiv">
        <title>Whole genome comparisons of ergot fungi reveals the divergence and evolution of species within the genus Claviceps are the result of varying mechanisms driving genome evolution and host range expansion.</title>
        <authorList>
            <person name="Wyka S.A."/>
            <person name="Mondo S.J."/>
            <person name="Liu M."/>
            <person name="Dettman J."/>
            <person name="Nalam V."/>
            <person name="Broders K.D."/>
        </authorList>
    </citation>
    <scope>NUCLEOTIDE SEQUENCE [LARGE SCALE GENOMIC DNA]</scope>
    <source>
        <strain evidence="1 2">Clav52</strain>
    </source>
</reference>
<protein>
    <submittedName>
        <fullName evidence="1">Uncharacterized protein</fullName>
    </submittedName>
</protein>
<dbReference type="AlphaFoldDB" id="A0A9P7TYS1"/>
<name>A0A9P7TYS1_9HYPO</name>
<evidence type="ECO:0000313" key="2">
    <source>
        <dbReference type="Proteomes" id="UP000707071"/>
    </source>
</evidence>
<accession>A0A9P7TYS1</accession>